<sequence>MPHSTMSDLRPSLSLQSSIRITPKQYRKILRLLHGRAISEPMIKEDWLVLAAVFKSGFERPFDISRLKQRLLQWIRNHTEIFNEWWPDIRAIHPHFLDMLLVAGPRRPCPRRTARPSFFRPADRRREQLPTAHSRPTTSNMETLAFQSVVLPSLTALDGEPTTHTFSGAQRPPVFDNPLPMEPEIYTKPEPKNPLKSNDIETVNVSPPATYLLSQARSKFPTSRLLPEPQLPLPPPPISVPILQPPTPAQRRRATLPGEPCRAVLKGLHRRATSEGSVTRVKDCHAGRVEFGRRPVMTLSHVLNGERCLP</sequence>
<evidence type="ECO:0000313" key="2">
    <source>
        <dbReference type="Proteomes" id="UP001586593"/>
    </source>
</evidence>
<comment type="caution">
    <text evidence="1">The sequence shown here is derived from an EMBL/GenBank/DDBJ whole genome shotgun (WGS) entry which is preliminary data.</text>
</comment>
<accession>A0ABR3XBT2</accession>
<organism evidence="1 2">
    <name type="scientific">Phialemonium thermophilum</name>
    <dbReference type="NCBI Taxonomy" id="223376"/>
    <lineage>
        <taxon>Eukaryota</taxon>
        <taxon>Fungi</taxon>
        <taxon>Dikarya</taxon>
        <taxon>Ascomycota</taxon>
        <taxon>Pezizomycotina</taxon>
        <taxon>Sordariomycetes</taxon>
        <taxon>Sordariomycetidae</taxon>
        <taxon>Cephalothecales</taxon>
        <taxon>Cephalothecaceae</taxon>
        <taxon>Phialemonium</taxon>
    </lineage>
</organism>
<evidence type="ECO:0000313" key="1">
    <source>
        <dbReference type="EMBL" id="KAL1873422.1"/>
    </source>
</evidence>
<dbReference type="EMBL" id="JAZHXJ010000123">
    <property type="protein sequence ID" value="KAL1873422.1"/>
    <property type="molecule type" value="Genomic_DNA"/>
</dbReference>
<dbReference type="Proteomes" id="UP001586593">
    <property type="component" value="Unassembled WGS sequence"/>
</dbReference>
<reference evidence="1 2" key="1">
    <citation type="journal article" date="2024" name="Commun. Biol.">
        <title>Comparative genomic analysis of thermophilic fungi reveals convergent evolutionary adaptations and gene losses.</title>
        <authorList>
            <person name="Steindorff A.S."/>
            <person name="Aguilar-Pontes M.V."/>
            <person name="Robinson A.J."/>
            <person name="Andreopoulos B."/>
            <person name="LaButti K."/>
            <person name="Kuo A."/>
            <person name="Mondo S."/>
            <person name="Riley R."/>
            <person name="Otillar R."/>
            <person name="Haridas S."/>
            <person name="Lipzen A."/>
            <person name="Grimwood J."/>
            <person name="Schmutz J."/>
            <person name="Clum A."/>
            <person name="Reid I.D."/>
            <person name="Moisan M.C."/>
            <person name="Butler G."/>
            <person name="Nguyen T.T.M."/>
            <person name="Dewar K."/>
            <person name="Conant G."/>
            <person name="Drula E."/>
            <person name="Henrissat B."/>
            <person name="Hansel C."/>
            <person name="Singer S."/>
            <person name="Hutchinson M.I."/>
            <person name="de Vries R.P."/>
            <person name="Natvig D.O."/>
            <person name="Powell A.J."/>
            <person name="Tsang A."/>
            <person name="Grigoriev I.V."/>
        </authorList>
    </citation>
    <scope>NUCLEOTIDE SEQUENCE [LARGE SCALE GENOMIC DNA]</scope>
    <source>
        <strain evidence="1 2">ATCC 24622</strain>
    </source>
</reference>
<protein>
    <submittedName>
        <fullName evidence="1">Uncharacterized protein</fullName>
    </submittedName>
</protein>
<proteinExistence type="predicted"/>
<keyword evidence="2" id="KW-1185">Reference proteome</keyword>
<name>A0ABR3XBT2_9PEZI</name>
<gene>
    <name evidence="1" type="ORF">VTK73DRAFT_1013</name>
</gene>